<comment type="caution">
    <text evidence="2">The sequence shown here is derived from an EMBL/GenBank/DDBJ whole genome shotgun (WGS) entry which is preliminary data.</text>
</comment>
<dbReference type="PANTHER" id="PTHR34611:SF2">
    <property type="entry name" value="INACTIVE RECOMBINATION-PROMOTING NUCLEASE-LIKE PROTEIN RPNE-RELATED"/>
    <property type="match status" value="1"/>
</dbReference>
<dbReference type="InterPro" id="IPR006842">
    <property type="entry name" value="Transposase_31"/>
</dbReference>
<protein>
    <submittedName>
        <fullName evidence="2">Transposase/invertase (TIGR01784 family)</fullName>
    </submittedName>
</protein>
<dbReference type="InterPro" id="IPR051699">
    <property type="entry name" value="Rpn/YhgA-like_nuclease"/>
</dbReference>
<dbReference type="RefSeq" id="WP_209453502.1">
    <property type="nucleotide sequence ID" value="NZ_JAGGLT010000010.1"/>
</dbReference>
<dbReference type="Pfam" id="PF04754">
    <property type="entry name" value="Transposase_31"/>
    <property type="match status" value="1"/>
</dbReference>
<proteinExistence type="predicted"/>
<dbReference type="Proteomes" id="UP001166402">
    <property type="component" value="Unassembled WGS sequence"/>
</dbReference>
<dbReference type="PANTHER" id="PTHR34611">
    <property type="match status" value="1"/>
</dbReference>
<feature type="domain" description="Transposase (putative) YhgA-like" evidence="1">
    <location>
        <begin position="43"/>
        <end position="142"/>
    </location>
</feature>
<keyword evidence="3" id="KW-1185">Reference proteome</keyword>
<sequence>MSQNYDITMKNIFSDMADDIMSYFLGLQYTKIDELNIEFARIERRDSDMIFKCTTDKGNVAVHIEFQSENDGKMPYRMLRYSLEIMEKHNLLPYQIVVYIGKDNVKMENSLSYDFGEQNTLNYKYKIINVGDIKYTDVLNTDYYDLYSLLPLMDQNRRKEEGEKYLERCVEAIKDIPLDINKKKDIAFKAEILSGIVYKKEVIEKVFSEVVRMFRIEESETYKMIIEKGIEKGIKEGIEKGIEKGIKEGIEKGIEEGIKKGAKEEKIAIAKKLLKNSMSIDKIAEITELSEDEIKKLMN</sequence>
<name>A0ABS4ND57_9THEO</name>
<accession>A0ABS4ND57</accession>
<evidence type="ECO:0000313" key="2">
    <source>
        <dbReference type="EMBL" id="MBP2071616.1"/>
    </source>
</evidence>
<reference evidence="2" key="1">
    <citation type="submission" date="2021-03" db="EMBL/GenBank/DDBJ databases">
        <title>Genomic Encyclopedia of Type Strains, Phase IV (KMG-IV): sequencing the most valuable type-strain genomes for metagenomic binning, comparative biology and taxonomic classification.</title>
        <authorList>
            <person name="Goeker M."/>
        </authorList>
    </citation>
    <scope>NUCLEOTIDE SEQUENCE</scope>
    <source>
        <strain evidence="2">DSM 101588</strain>
    </source>
</reference>
<dbReference type="EMBL" id="JAGGLT010000010">
    <property type="protein sequence ID" value="MBP2071616.1"/>
    <property type="molecule type" value="Genomic_DNA"/>
</dbReference>
<evidence type="ECO:0000313" key="3">
    <source>
        <dbReference type="Proteomes" id="UP001166402"/>
    </source>
</evidence>
<gene>
    <name evidence="2" type="ORF">J2Z80_001136</name>
</gene>
<evidence type="ECO:0000259" key="1">
    <source>
        <dbReference type="Pfam" id="PF04754"/>
    </source>
</evidence>
<organism evidence="2 3">
    <name type="scientific">Thermoanaerobacterium butyriciformans</name>
    <dbReference type="NCBI Taxonomy" id="1702242"/>
    <lineage>
        <taxon>Bacteria</taxon>
        <taxon>Bacillati</taxon>
        <taxon>Bacillota</taxon>
        <taxon>Clostridia</taxon>
        <taxon>Thermoanaerobacterales</taxon>
        <taxon>Thermoanaerobacteraceae</taxon>
        <taxon>Thermoanaerobacterium</taxon>
    </lineage>
</organism>